<comment type="caution">
    <text evidence="2">The sequence shown here is derived from an EMBL/GenBank/DDBJ whole genome shotgun (WGS) entry which is preliminary data.</text>
</comment>
<dbReference type="InterPro" id="IPR032876">
    <property type="entry name" value="J_dom"/>
</dbReference>
<feature type="domain" description="Tip attachment protein J" evidence="1">
    <location>
        <begin position="213"/>
        <end position="384"/>
    </location>
</feature>
<gene>
    <name evidence="2" type="ORF">EV676_103429</name>
</gene>
<organism evidence="2 3">
    <name type="scientific">Caldimonas thermodepolymerans</name>
    <dbReference type="NCBI Taxonomy" id="215580"/>
    <lineage>
        <taxon>Bacteria</taxon>
        <taxon>Pseudomonadati</taxon>
        <taxon>Pseudomonadota</taxon>
        <taxon>Betaproteobacteria</taxon>
        <taxon>Burkholderiales</taxon>
        <taxon>Sphaerotilaceae</taxon>
        <taxon>Caldimonas</taxon>
    </lineage>
</organism>
<dbReference type="AlphaFoldDB" id="A0AA46HWI5"/>
<dbReference type="Pfam" id="PF13550">
    <property type="entry name" value="Phage-tail_3"/>
    <property type="match status" value="1"/>
</dbReference>
<evidence type="ECO:0000313" key="2">
    <source>
        <dbReference type="EMBL" id="TCP08396.1"/>
    </source>
</evidence>
<dbReference type="RefSeq" id="WP_132764564.1">
    <property type="nucleotide sequence ID" value="NZ_CP110416.1"/>
</dbReference>
<dbReference type="EMBL" id="SLXF01000003">
    <property type="protein sequence ID" value="TCP08396.1"/>
    <property type="molecule type" value="Genomic_DNA"/>
</dbReference>
<proteinExistence type="predicted"/>
<evidence type="ECO:0000259" key="1">
    <source>
        <dbReference type="Pfam" id="PF13550"/>
    </source>
</evidence>
<dbReference type="Proteomes" id="UP000294772">
    <property type="component" value="Unassembled WGS sequence"/>
</dbReference>
<sequence length="759" mass="81856">MGGRRKKQTVGYRYRIGMHLVLCQGPVDAVQEIQIGDRTAWGDASRAPLAIGHGLGRLSIHKPTLFGGDEREGGVVGEVDVLSGDATQGRNDYLMSRLGAAIPAFRGVLSLVARKILFAANNPYLKPWAVRVRRFTAGWHDEPWMPWNAQVYVWDADVESYVTVGMNPAHILVQCLTDPHWGMGYPQSTLGASFWNAAWALEAEGFGLNLVWTRQQPIEAFIAQVLDHVGGLLYLDPEQGTFELKLLRDDYWIDGLPVLGPDEIVRMERFERAQWGELPNEITVVYTDWATAKESTVSVQNLAAIQLQGGVINQRRDYPGVNHGPLAARLALRDLRALGSPLARMTLTIAPSALERPPLPGDVFLLHWPRLGIERMVVRVTGIDTGTLGATSFRIEAVEDVFGMNDTVLSPPPPPVEEPPLVPMPPALVLAVEVPYWELARRLSRADLATLTDTDTYVGALACAGGTGQLNWQLATGPTSADLEAVALEDYAPLLTLGQALPASEADALAVPVTALAQPERLAVGDYAYLVDALGAIREAVAILAFDAAAGTVDLARGVLDTTPQAHAAGTRLVGVGEWLAAETVERAPGESVFVAAVPRTASAEGDTVLAANGAPIVLAGRQARPYPPGRIRLNGQREPVVVAGDLTITWAHRDRTLQTAYLVRQDEGDIGPEPGTAYTVRIRDRDGALVRTEAGLTGHAWTWDVTSAALDAGVAGDRVTVEIEAERDGLVSWQAQVRSVERAGYGLLWGQYWGGVSP</sequence>
<accession>A0AA46HWI5</accession>
<protein>
    <submittedName>
        <fullName evidence="2">Tail protein</fullName>
    </submittedName>
</protein>
<evidence type="ECO:0000313" key="3">
    <source>
        <dbReference type="Proteomes" id="UP000294772"/>
    </source>
</evidence>
<reference evidence="2 3" key="1">
    <citation type="submission" date="2019-03" db="EMBL/GenBank/DDBJ databases">
        <title>Genomic Encyclopedia of Type Strains, Phase IV (KMG-IV): sequencing the most valuable type-strain genomes for metagenomic binning, comparative biology and taxonomic classification.</title>
        <authorList>
            <person name="Goeker M."/>
        </authorList>
    </citation>
    <scope>NUCLEOTIDE SEQUENCE [LARGE SCALE GENOMIC DNA]</scope>
    <source>
        <strain evidence="2 3">DSM 15264</strain>
    </source>
</reference>
<name>A0AA46HWI5_9BURK</name>